<evidence type="ECO:0000256" key="1">
    <source>
        <dbReference type="SAM" id="Phobius"/>
    </source>
</evidence>
<dbReference type="Proteomes" id="UP000492821">
    <property type="component" value="Unassembled WGS sequence"/>
</dbReference>
<keyword evidence="1" id="KW-1133">Transmembrane helix</keyword>
<sequence>MFLFLNKHLSCNKETPNHHLGPTRDQCAGLIMKMSTSVFAQMALMQILFAVIVSAYPAFLLLSPNDGLRAAPSKRAFDRLDMSPFDFGSLSKRYTDEVDNGFDNYGRAKKAFDRIDESNFGFGMSKRAFDRLDNTAFGFGNKRSDRSKRPFDRLESSNFGVFRKRASIADLVAADMQSQ</sequence>
<reference evidence="3" key="2">
    <citation type="submission" date="2020-10" db="UniProtKB">
        <authorList>
            <consortium name="WormBaseParasite"/>
        </authorList>
    </citation>
    <scope>IDENTIFICATION</scope>
</reference>
<protein>
    <submittedName>
        <fullName evidence="3">Orcokinin</fullName>
    </submittedName>
</protein>
<keyword evidence="1" id="KW-0472">Membrane</keyword>
<keyword evidence="1" id="KW-0812">Transmembrane</keyword>
<organism evidence="2 3">
    <name type="scientific">Panagrellus redivivus</name>
    <name type="common">Microworm</name>
    <dbReference type="NCBI Taxonomy" id="6233"/>
    <lineage>
        <taxon>Eukaryota</taxon>
        <taxon>Metazoa</taxon>
        <taxon>Ecdysozoa</taxon>
        <taxon>Nematoda</taxon>
        <taxon>Chromadorea</taxon>
        <taxon>Rhabditida</taxon>
        <taxon>Tylenchina</taxon>
        <taxon>Panagrolaimomorpha</taxon>
        <taxon>Panagrolaimoidea</taxon>
        <taxon>Panagrolaimidae</taxon>
        <taxon>Panagrellus</taxon>
    </lineage>
</organism>
<proteinExistence type="predicted"/>
<keyword evidence="2" id="KW-1185">Reference proteome</keyword>
<evidence type="ECO:0000313" key="3">
    <source>
        <dbReference type="WBParaSite" id="Pan_g18244.t1"/>
    </source>
</evidence>
<feature type="transmembrane region" description="Helical" evidence="1">
    <location>
        <begin position="38"/>
        <end position="62"/>
    </location>
</feature>
<evidence type="ECO:0000313" key="2">
    <source>
        <dbReference type="Proteomes" id="UP000492821"/>
    </source>
</evidence>
<accession>A0A7E4ZUL4</accession>
<dbReference type="WBParaSite" id="Pan_g18244.t1">
    <property type="protein sequence ID" value="Pan_g18244.t1"/>
    <property type="gene ID" value="Pan_g18244"/>
</dbReference>
<reference evidence="2" key="1">
    <citation type="journal article" date="2013" name="Genetics">
        <title>The draft genome and transcriptome of Panagrellus redivivus are shaped by the harsh demands of a free-living lifestyle.</title>
        <authorList>
            <person name="Srinivasan J."/>
            <person name="Dillman A.R."/>
            <person name="Macchietto M.G."/>
            <person name="Heikkinen L."/>
            <person name="Lakso M."/>
            <person name="Fracchia K.M."/>
            <person name="Antoshechkin I."/>
            <person name="Mortazavi A."/>
            <person name="Wong G."/>
            <person name="Sternberg P.W."/>
        </authorList>
    </citation>
    <scope>NUCLEOTIDE SEQUENCE [LARGE SCALE GENOMIC DNA]</scope>
    <source>
        <strain evidence="2">MT8872</strain>
    </source>
</reference>
<dbReference type="AlphaFoldDB" id="A0A7E4ZUL4"/>
<name>A0A7E4ZUL4_PANRE</name>